<evidence type="ECO:0000256" key="1">
    <source>
        <dbReference type="SAM" id="MobiDB-lite"/>
    </source>
</evidence>
<feature type="chain" id="PRO_5007152624" evidence="2">
    <location>
        <begin position="28"/>
        <end position="127"/>
    </location>
</feature>
<feature type="compositionally biased region" description="Basic residues" evidence="1">
    <location>
        <begin position="38"/>
        <end position="57"/>
    </location>
</feature>
<comment type="caution">
    <text evidence="3">The sequence shown here is derived from an EMBL/GenBank/DDBJ whole genome shotgun (WGS) entry which is preliminary data.</text>
</comment>
<dbReference type="EMBL" id="LMWJ01000018">
    <property type="protein sequence ID" value="KUM71935.1"/>
    <property type="molecule type" value="Genomic_DNA"/>
</dbReference>
<feature type="region of interest" description="Disordered" evidence="1">
    <location>
        <begin position="87"/>
        <end position="114"/>
    </location>
</feature>
<name>A0A117P2M9_9ACTN</name>
<feature type="compositionally biased region" description="Low complexity" evidence="1">
    <location>
        <begin position="93"/>
        <end position="103"/>
    </location>
</feature>
<sequence length="127" mass="13212">MRKPHKTAVVAVLLSAIGFLGTGTAYADGQGHGDGHKHGQKHGQKHGHKQGHKQGHGKKQEGKEGKSLLIAQSTSCTTVEENIDVQGQIGFQNGREGNRANGEGSPGSQATILGSRQGCNNTVVLGK</sequence>
<accession>A0A117P2M9</accession>
<evidence type="ECO:0000313" key="4">
    <source>
        <dbReference type="Proteomes" id="UP000054024"/>
    </source>
</evidence>
<dbReference type="AlphaFoldDB" id="A0A117P2M9"/>
<evidence type="ECO:0000256" key="2">
    <source>
        <dbReference type="SAM" id="SignalP"/>
    </source>
</evidence>
<keyword evidence="2" id="KW-0732">Signal</keyword>
<gene>
    <name evidence="3" type="ORF">AQI70_24825</name>
</gene>
<feature type="region of interest" description="Disordered" evidence="1">
    <location>
        <begin position="24"/>
        <end position="69"/>
    </location>
</feature>
<feature type="signal peptide" evidence="2">
    <location>
        <begin position="1"/>
        <end position="27"/>
    </location>
</feature>
<reference evidence="3 4" key="1">
    <citation type="submission" date="2015-10" db="EMBL/GenBank/DDBJ databases">
        <title>Draft genome sequence of Streptomyces curacoi DSM 40107, type strain for the species Streptomyces curacoi.</title>
        <authorList>
            <person name="Ruckert C."/>
            <person name="Winkler A."/>
            <person name="Kalinowski J."/>
            <person name="Kampfer P."/>
            <person name="Glaeser S."/>
        </authorList>
    </citation>
    <scope>NUCLEOTIDE SEQUENCE [LARGE SCALE GENOMIC DNA]</scope>
    <source>
        <strain evidence="3 4">DSM 40107</strain>
    </source>
</reference>
<keyword evidence="4" id="KW-1185">Reference proteome</keyword>
<evidence type="ECO:0000313" key="3">
    <source>
        <dbReference type="EMBL" id="KUM71935.1"/>
    </source>
</evidence>
<proteinExistence type="predicted"/>
<protein>
    <submittedName>
        <fullName evidence="3">Uncharacterized protein</fullName>
    </submittedName>
</protein>
<organism evidence="3 4">
    <name type="scientific">Streptomyces curacoi</name>
    <dbReference type="NCBI Taxonomy" id="146536"/>
    <lineage>
        <taxon>Bacteria</taxon>
        <taxon>Bacillati</taxon>
        <taxon>Actinomycetota</taxon>
        <taxon>Actinomycetes</taxon>
        <taxon>Kitasatosporales</taxon>
        <taxon>Streptomycetaceae</taxon>
        <taxon>Streptomyces</taxon>
    </lineage>
</organism>
<dbReference type="RefSeq" id="WP_062153738.1">
    <property type="nucleotide sequence ID" value="NZ_KQ947990.1"/>
</dbReference>
<dbReference type="Proteomes" id="UP000054024">
    <property type="component" value="Unassembled WGS sequence"/>
</dbReference>